<evidence type="ECO:0000256" key="1">
    <source>
        <dbReference type="ARBA" id="ARBA00001973"/>
    </source>
</evidence>
<protein>
    <recommendedName>
        <fullName evidence="16">lytic cellulose monooxygenase (C4-dehydrogenating)</fullName>
        <ecNumber evidence="16">1.14.99.56</ecNumber>
    </recommendedName>
</protein>
<feature type="domain" description="Auxiliary Activity family 9 catalytic" evidence="18">
    <location>
        <begin position="37"/>
        <end position="197"/>
    </location>
</feature>
<evidence type="ECO:0000256" key="17">
    <source>
        <dbReference type="SAM" id="SignalP"/>
    </source>
</evidence>
<dbReference type="GO" id="GO:0030245">
    <property type="term" value="P:cellulose catabolic process"/>
    <property type="evidence" value="ECO:0007669"/>
    <property type="project" value="UniProtKB-KW"/>
</dbReference>
<keyword evidence="8" id="KW-0186">Copper</keyword>
<keyword evidence="7" id="KW-0560">Oxidoreductase</keyword>
<evidence type="ECO:0000256" key="3">
    <source>
        <dbReference type="ARBA" id="ARBA00022525"/>
    </source>
</evidence>
<keyword evidence="11" id="KW-0325">Glycoprotein</keyword>
<evidence type="ECO:0000256" key="12">
    <source>
        <dbReference type="ARBA" id="ARBA00023277"/>
    </source>
</evidence>
<comment type="catalytic activity">
    <reaction evidence="15">
        <text>[(1-&gt;4)-beta-D-glucosyl]n+m + reduced acceptor + O2 = 4-dehydro-beta-D-glucosyl-[(1-&gt;4)-beta-D-glucosyl]n-1 + [(1-&gt;4)-beta-D-glucosyl]m + acceptor + H2O.</text>
        <dbReference type="EC" id="1.14.99.56"/>
    </reaction>
</comment>
<evidence type="ECO:0000256" key="2">
    <source>
        <dbReference type="ARBA" id="ARBA00004613"/>
    </source>
</evidence>
<keyword evidence="4" id="KW-0479">Metal-binding</keyword>
<evidence type="ECO:0000256" key="11">
    <source>
        <dbReference type="ARBA" id="ARBA00023180"/>
    </source>
</evidence>
<dbReference type="GO" id="GO:0004497">
    <property type="term" value="F:monooxygenase activity"/>
    <property type="evidence" value="ECO:0007669"/>
    <property type="project" value="UniProtKB-KW"/>
</dbReference>
<keyword evidence="10" id="KW-1015">Disulfide bond</keyword>
<sequence>MKSLALLAFFRALQAQYNFVRLLHPTVDTGDWHSSPRALPNTKIRCNRGAYGGAGVDTANVTAGITLGFHPNPPINHQGPLLAYLAKWFKYYEESIVKVTATDAYPYITIALWPSEGALDVYVPLPSTIPSGEYLLRIEHIALHNNGQPYGQGPEFYLSCAHVNILGGGSATPGSLVAFPGAYSVDDSSLNWNIYNHTMAHC</sequence>
<dbReference type="EMBL" id="JAAMPI010002553">
    <property type="protein sequence ID" value="KAF4611384.1"/>
    <property type="molecule type" value="Genomic_DNA"/>
</dbReference>
<comment type="similarity">
    <text evidence="14">Belongs to the polysaccharide monooxygenase AA9 family.</text>
</comment>
<keyword evidence="3" id="KW-0964">Secreted</keyword>
<keyword evidence="13" id="KW-0624">Polysaccharide degradation</keyword>
<keyword evidence="20" id="KW-1185">Reference proteome</keyword>
<evidence type="ECO:0000256" key="10">
    <source>
        <dbReference type="ARBA" id="ARBA00023157"/>
    </source>
</evidence>
<dbReference type="InterPro" id="IPR005103">
    <property type="entry name" value="AA9_LPMO"/>
</dbReference>
<dbReference type="GO" id="GO:0046872">
    <property type="term" value="F:metal ion binding"/>
    <property type="evidence" value="ECO:0007669"/>
    <property type="project" value="UniProtKB-KW"/>
</dbReference>
<keyword evidence="6" id="KW-0136">Cellulose degradation</keyword>
<feature type="chain" id="PRO_5034369394" description="lytic cellulose monooxygenase (C4-dehydrogenating)" evidence="17">
    <location>
        <begin position="16"/>
        <end position="202"/>
    </location>
</feature>
<evidence type="ECO:0000256" key="6">
    <source>
        <dbReference type="ARBA" id="ARBA00023001"/>
    </source>
</evidence>
<dbReference type="GO" id="GO:0005576">
    <property type="term" value="C:extracellular region"/>
    <property type="evidence" value="ECO:0007669"/>
    <property type="project" value="UniProtKB-SubCell"/>
</dbReference>
<dbReference type="OrthoDB" id="3496539at2759"/>
<dbReference type="Proteomes" id="UP000566819">
    <property type="component" value="Unassembled WGS sequence"/>
</dbReference>
<accession>A0A8H4VKN9</accession>
<keyword evidence="5 17" id="KW-0732">Signal</keyword>
<evidence type="ECO:0000256" key="5">
    <source>
        <dbReference type="ARBA" id="ARBA00022729"/>
    </source>
</evidence>
<dbReference type="EC" id="1.14.99.56" evidence="16"/>
<evidence type="ECO:0000256" key="16">
    <source>
        <dbReference type="ARBA" id="ARBA00047174"/>
    </source>
</evidence>
<feature type="signal peptide" evidence="17">
    <location>
        <begin position="1"/>
        <end position="15"/>
    </location>
</feature>
<evidence type="ECO:0000259" key="18">
    <source>
        <dbReference type="Pfam" id="PF03443"/>
    </source>
</evidence>
<keyword evidence="12" id="KW-0119">Carbohydrate metabolism</keyword>
<dbReference type="AlphaFoldDB" id="A0A8H4VKN9"/>
<evidence type="ECO:0000256" key="15">
    <source>
        <dbReference type="ARBA" id="ARBA00045077"/>
    </source>
</evidence>
<evidence type="ECO:0000256" key="8">
    <source>
        <dbReference type="ARBA" id="ARBA00023008"/>
    </source>
</evidence>
<organism evidence="19 20">
    <name type="scientific">Cudoniella acicularis</name>
    <dbReference type="NCBI Taxonomy" id="354080"/>
    <lineage>
        <taxon>Eukaryota</taxon>
        <taxon>Fungi</taxon>
        <taxon>Dikarya</taxon>
        <taxon>Ascomycota</taxon>
        <taxon>Pezizomycotina</taxon>
        <taxon>Leotiomycetes</taxon>
        <taxon>Helotiales</taxon>
        <taxon>Tricladiaceae</taxon>
        <taxon>Cudoniella</taxon>
    </lineage>
</organism>
<evidence type="ECO:0000313" key="19">
    <source>
        <dbReference type="EMBL" id="KAF4611384.1"/>
    </source>
</evidence>
<dbReference type="Gene3D" id="2.70.50.70">
    <property type="match status" value="1"/>
</dbReference>
<comment type="subcellular location">
    <subcellularLocation>
        <location evidence="2">Secreted</location>
    </subcellularLocation>
</comment>
<evidence type="ECO:0000256" key="14">
    <source>
        <dbReference type="ARBA" id="ARBA00044502"/>
    </source>
</evidence>
<dbReference type="InterPro" id="IPR049892">
    <property type="entry name" value="AA9"/>
</dbReference>
<evidence type="ECO:0000313" key="20">
    <source>
        <dbReference type="Proteomes" id="UP000566819"/>
    </source>
</evidence>
<reference evidence="19 20" key="1">
    <citation type="submission" date="2020-03" db="EMBL/GenBank/DDBJ databases">
        <title>Draft Genome Sequence of Cudoniella acicularis.</title>
        <authorList>
            <person name="Buettner E."/>
            <person name="Kellner H."/>
        </authorList>
    </citation>
    <scope>NUCLEOTIDE SEQUENCE [LARGE SCALE GENOMIC DNA]</scope>
    <source>
        <strain evidence="19 20">DSM 108380</strain>
    </source>
</reference>
<name>A0A8H4VKN9_9HELO</name>
<comment type="cofactor">
    <cofactor evidence="1">
        <name>Cu(2+)</name>
        <dbReference type="ChEBI" id="CHEBI:29036"/>
    </cofactor>
</comment>
<evidence type="ECO:0000256" key="7">
    <source>
        <dbReference type="ARBA" id="ARBA00023002"/>
    </source>
</evidence>
<dbReference type="Pfam" id="PF03443">
    <property type="entry name" value="AA9"/>
    <property type="match status" value="1"/>
</dbReference>
<evidence type="ECO:0000256" key="13">
    <source>
        <dbReference type="ARBA" id="ARBA00023326"/>
    </source>
</evidence>
<dbReference type="PANTHER" id="PTHR33353">
    <property type="entry name" value="PUTATIVE (AFU_ORTHOLOGUE AFUA_1G12560)-RELATED"/>
    <property type="match status" value="1"/>
</dbReference>
<evidence type="ECO:0000256" key="4">
    <source>
        <dbReference type="ARBA" id="ARBA00022723"/>
    </source>
</evidence>
<comment type="caution">
    <text evidence="19">The sequence shown here is derived from an EMBL/GenBank/DDBJ whole genome shotgun (WGS) entry which is preliminary data.</text>
</comment>
<evidence type="ECO:0000256" key="9">
    <source>
        <dbReference type="ARBA" id="ARBA00023033"/>
    </source>
</evidence>
<proteinExistence type="inferred from homology"/>
<gene>
    <name evidence="19" type="ORF">G7Y89_g15629</name>
</gene>
<keyword evidence="9" id="KW-0503">Monooxygenase</keyword>
<dbReference type="PANTHER" id="PTHR33353:SF10">
    <property type="entry name" value="ENDO-BETA-1,4-GLUCANASE D"/>
    <property type="match status" value="1"/>
</dbReference>